<dbReference type="GO" id="GO:0005975">
    <property type="term" value="P:carbohydrate metabolic process"/>
    <property type="evidence" value="ECO:0007669"/>
    <property type="project" value="InterPro"/>
</dbReference>
<feature type="signal peptide" evidence="1">
    <location>
        <begin position="1"/>
        <end position="18"/>
    </location>
</feature>
<dbReference type="Gene3D" id="3.20.20.80">
    <property type="entry name" value="Glycosidases"/>
    <property type="match status" value="1"/>
</dbReference>
<dbReference type="PROSITE" id="PS51910">
    <property type="entry name" value="GH18_2"/>
    <property type="match status" value="1"/>
</dbReference>
<organism evidence="3 4">
    <name type="scientific">Pleurostoma richardsiae</name>
    <dbReference type="NCBI Taxonomy" id="41990"/>
    <lineage>
        <taxon>Eukaryota</taxon>
        <taxon>Fungi</taxon>
        <taxon>Dikarya</taxon>
        <taxon>Ascomycota</taxon>
        <taxon>Pezizomycotina</taxon>
        <taxon>Sordariomycetes</taxon>
        <taxon>Sordariomycetidae</taxon>
        <taxon>Calosphaeriales</taxon>
        <taxon>Pleurostomataceae</taxon>
        <taxon>Pleurostoma</taxon>
    </lineage>
</organism>
<feature type="chain" id="PRO_5041204635" evidence="1">
    <location>
        <begin position="19"/>
        <end position="363"/>
    </location>
</feature>
<dbReference type="Pfam" id="PF00704">
    <property type="entry name" value="Glyco_hydro_18"/>
    <property type="match status" value="1"/>
</dbReference>
<dbReference type="GO" id="GO:0004568">
    <property type="term" value="F:chitinase activity"/>
    <property type="evidence" value="ECO:0007669"/>
    <property type="project" value="TreeGrafter"/>
</dbReference>
<dbReference type="AlphaFoldDB" id="A0AA38R5Z9"/>
<protein>
    <submittedName>
        <fullName evidence="3">Chitinase 1</fullName>
    </submittedName>
</protein>
<keyword evidence="1" id="KW-0732">Signal</keyword>
<dbReference type="InterPro" id="IPR017853">
    <property type="entry name" value="GH"/>
</dbReference>
<name>A0AA38R5Z9_9PEZI</name>
<gene>
    <name evidence="3" type="ORF">NKR23_g9360</name>
</gene>
<dbReference type="SUPFAM" id="SSF51445">
    <property type="entry name" value="(Trans)glycosidases"/>
    <property type="match status" value="1"/>
</dbReference>
<reference evidence="3" key="1">
    <citation type="submission" date="2022-07" db="EMBL/GenBank/DDBJ databases">
        <title>Fungi with potential for degradation of polypropylene.</title>
        <authorList>
            <person name="Gostincar C."/>
        </authorList>
    </citation>
    <scope>NUCLEOTIDE SEQUENCE</scope>
    <source>
        <strain evidence="3">EXF-13308</strain>
    </source>
</reference>
<evidence type="ECO:0000313" key="3">
    <source>
        <dbReference type="EMBL" id="KAJ9137054.1"/>
    </source>
</evidence>
<keyword evidence="4" id="KW-1185">Reference proteome</keyword>
<proteinExistence type="predicted"/>
<dbReference type="Proteomes" id="UP001174694">
    <property type="component" value="Unassembled WGS sequence"/>
</dbReference>
<evidence type="ECO:0000259" key="2">
    <source>
        <dbReference type="PROSITE" id="PS51910"/>
    </source>
</evidence>
<evidence type="ECO:0000313" key="4">
    <source>
        <dbReference type="Proteomes" id="UP001174694"/>
    </source>
</evidence>
<dbReference type="InterPro" id="IPR050542">
    <property type="entry name" value="Glycosyl_Hydrlase18_Chitinase"/>
</dbReference>
<dbReference type="PANTHER" id="PTHR45708">
    <property type="entry name" value="ENDOCHITINASE"/>
    <property type="match status" value="1"/>
</dbReference>
<evidence type="ECO:0000256" key="1">
    <source>
        <dbReference type="SAM" id="SignalP"/>
    </source>
</evidence>
<accession>A0AA38R5Z9</accession>
<dbReference type="EMBL" id="JANBVO010000036">
    <property type="protein sequence ID" value="KAJ9137054.1"/>
    <property type="molecule type" value="Genomic_DNA"/>
</dbReference>
<dbReference type="GO" id="GO:0005576">
    <property type="term" value="C:extracellular region"/>
    <property type="evidence" value="ECO:0007669"/>
    <property type="project" value="TreeGrafter"/>
</dbReference>
<dbReference type="CDD" id="cd06546">
    <property type="entry name" value="GH18_CTS3_chitinase"/>
    <property type="match status" value="1"/>
</dbReference>
<comment type="caution">
    <text evidence="3">The sequence shown here is derived from an EMBL/GenBank/DDBJ whole genome shotgun (WGS) entry which is preliminary data.</text>
</comment>
<feature type="domain" description="GH18" evidence="2">
    <location>
        <begin position="35"/>
        <end position="314"/>
    </location>
</feature>
<sequence>MKSLFLGVVSLLAALSLARPFLDVRKASLAAQGLPRLVIYYQTTHDSNGNPISMLPLVTEKNISLTHLIVCSFHINFNSEVHLNNFPPSDSRFYTLWNETEIMKAAGVKVMGMVGGAAAGSFNPQTLDGGNATFEHYYGQLRDVISDFGLQGMDLDVEQSMSQAGIERLVDRLYADFGSDFIITLAPVASALRNGGNLSGFDYENLEADVGTAIDFYNAQFYNGFGSMASTTAFDAVISNGWNPEKIVVGQITSPDSGSQFVPFATLNQTIIALRKEYGEIGGIMGWEYFNSQPGGTSEPWEWAEEMTKILRPYSTVTLNVTAQTAAALEEAWTNSVISADVKIAEEDLAVSAKVDYQAMVNA</sequence>
<dbReference type="PANTHER" id="PTHR45708:SF60">
    <property type="entry name" value="III CHITINASE, PUTATIVE (AFU_ORTHOLOGUE AFUA_5G03850)-RELATED"/>
    <property type="match status" value="1"/>
</dbReference>
<dbReference type="InterPro" id="IPR001223">
    <property type="entry name" value="Glyco_hydro18_cat"/>
</dbReference>